<comment type="catalytic activity">
    <reaction evidence="1 7">
        <text>6-phospho-D-glucono-1,5-lactone + H2O = 6-phospho-D-gluconate + H(+)</text>
        <dbReference type="Rhea" id="RHEA:12556"/>
        <dbReference type="ChEBI" id="CHEBI:15377"/>
        <dbReference type="ChEBI" id="CHEBI:15378"/>
        <dbReference type="ChEBI" id="CHEBI:57955"/>
        <dbReference type="ChEBI" id="CHEBI:58759"/>
        <dbReference type="EC" id="3.1.1.31"/>
    </reaction>
</comment>
<dbReference type="EMBL" id="JANAFB010000001">
    <property type="protein sequence ID" value="MCP3424502.1"/>
    <property type="molecule type" value="Genomic_DNA"/>
</dbReference>
<name>A0A9X2HCU8_9MICC</name>
<keyword evidence="10" id="KW-1185">Reference proteome</keyword>
<dbReference type="InterPro" id="IPR037171">
    <property type="entry name" value="NagB/RpiA_transferase-like"/>
</dbReference>
<evidence type="ECO:0000256" key="1">
    <source>
        <dbReference type="ARBA" id="ARBA00000832"/>
    </source>
</evidence>
<dbReference type="Gene3D" id="3.40.50.1360">
    <property type="match status" value="1"/>
</dbReference>
<dbReference type="PANTHER" id="PTHR11054:SF0">
    <property type="entry name" value="6-PHOSPHOGLUCONOLACTONASE"/>
    <property type="match status" value="1"/>
</dbReference>
<dbReference type="GO" id="GO:0006098">
    <property type="term" value="P:pentose-phosphate shunt"/>
    <property type="evidence" value="ECO:0007669"/>
    <property type="project" value="InterPro"/>
</dbReference>
<evidence type="ECO:0000313" key="10">
    <source>
        <dbReference type="Proteomes" id="UP001139502"/>
    </source>
</evidence>
<accession>A0A9X2HCU8</accession>
<dbReference type="InterPro" id="IPR005900">
    <property type="entry name" value="6-phosphogluconolactonase_DevB"/>
</dbReference>
<comment type="function">
    <text evidence="2 7">Hydrolysis of 6-phosphogluconolactone to 6-phosphogluconate.</text>
</comment>
<evidence type="ECO:0000256" key="3">
    <source>
        <dbReference type="ARBA" id="ARBA00004961"/>
    </source>
</evidence>
<evidence type="ECO:0000256" key="5">
    <source>
        <dbReference type="ARBA" id="ARBA00013198"/>
    </source>
</evidence>
<proteinExistence type="inferred from homology"/>
<dbReference type="SUPFAM" id="SSF100950">
    <property type="entry name" value="NagB/RpiA/CoA transferase-like"/>
    <property type="match status" value="1"/>
</dbReference>
<comment type="similarity">
    <text evidence="4 7">Belongs to the glucosamine/galactosamine-6-phosphate isomerase family. 6-phosphogluconolactonase subfamily.</text>
</comment>
<comment type="pathway">
    <text evidence="3 7">Carbohydrate degradation; pentose phosphate pathway; D-ribulose 5-phosphate from D-glucose 6-phosphate (oxidative stage): step 2/3.</text>
</comment>
<dbReference type="GO" id="GO:0017057">
    <property type="term" value="F:6-phosphogluconolactonase activity"/>
    <property type="evidence" value="ECO:0007669"/>
    <property type="project" value="UniProtKB-UniRule"/>
</dbReference>
<dbReference type="PANTHER" id="PTHR11054">
    <property type="entry name" value="6-PHOSPHOGLUCONOLACTONASE"/>
    <property type="match status" value="1"/>
</dbReference>
<dbReference type="Proteomes" id="UP001139502">
    <property type="component" value="Unassembled WGS sequence"/>
</dbReference>
<dbReference type="InterPro" id="IPR006148">
    <property type="entry name" value="Glc/Gal-6P_isomerase"/>
</dbReference>
<dbReference type="AlphaFoldDB" id="A0A9X2HCU8"/>
<evidence type="ECO:0000313" key="9">
    <source>
        <dbReference type="EMBL" id="MCP3424502.1"/>
    </source>
</evidence>
<protein>
    <recommendedName>
        <fullName evidence="6 7">6-phosphogluconolactonase</fullName>
        <shortName evidence="7">6PGL</shortName>
        <ecNumber evidence="5 7">3.1.1.31</ecNumber>
    </recommendedName>
</protein>
<evidence type="ECO:0000256" key="2">
    <source>
        <dbReference type="ARBA" id="ARBA00002681"/>
    </source>
</evidence>
<organism evidence="9 10">
    <name type="scientific">Rothia santali</name>
    <dbReference type="NCBI Taxonomy" id="2949643"/>
    <lineage>
        <taxon>Bacteria</taxon>
        <taxon>Bacillati</taxon>
        <taxon>Actinomycetota</taxon>
        <taxon>Actinomycetes</taxon>
        <taxon>Micrococcales</taxon>
        <taxon>Micrococcaceae</taxon>
        <taxon>Rothia</taxon>
    </lineage>
</organism>
<sequence>MPERHPLTVVHPDKDRLREATGARIVLALADALAERETVHVSLTGGSMGIAVWEAVASSPLAELVAWDRVHFWWSDERFLPTGDGDRNAQQAFDAFLGGSAVPAGNIHVMGSSDEFPDQHRAAEVYAAELAEWAEDGAAAPRFDLTLLGMGPDGHMASLFPGREEILEDDAAALGIEDSPKPPPGRVTLTLPLINGSERVWFLVAGQDKAPALGRVLDVAGRAATVEELRETPAAGAHGIRETLYLVTRDAVGEAGG</sequence>
<evidence type="ECO:0000259" key="8">
    <source>
        <dbReference type="Pfam" id="PF01182"/>
    </source>
</evidence>
<comment type="caution">
    <text evidence="9">The sequence shown here is derived from an EMBL/GenBank/DDBJ whole genome shotgun (WGS) entry which is preliminary data.</text>
</comment>
<keyword evidence="7 9" id="KW-0378">Hydrolase</keyword>
<dbReference type="RefSeq" id="WP_254164103.1">
    <property type="nucleotide sequence ID" value="NZ_JANAFB010000001.1"/>
</dbReference>
<evidence type="ECO:0000256" key="7">
    <source>
        <dbReference type="RuleBase" id="RU365095"/>
    </source>
</evidence>
<dbReference type="GO" id="GO:0005975">
    <property type="term" value="P:carbohydrate metabolic process"/>
    <property type="evidence" value="ECO:0007669"/>
    <property type="project" value="UniProtKB-UniRule"/>
</dbReference>
<dbReference type="NCBIfam" id="TIGR01198">
    <property type="entry name" value="pgl"/>
    <property type="match status" value="1"/>
</dbReference>
<dbReference type="CDD" id="cd01400">
    <property type="entry name" value="6PGL"/>
    <property type="match status" value="1"/>
</dbReference>
<reference evidence="9" key="1">
    <citation type="submission" date="2022-06" db="EMBL/GenBank/DDBJ databases">
        <title>Rothia sp. isolated from sandalwood seedling.</title>
        <authorList>
            <person name="Tuikhar N."/>
            <person name="Kirdat K."/>
            <person name="Thorat V."/>
            <person name="Swetha P."/>
            <person name="Padma S."/>
            <person name="Sundararaj R."/>
            <person name="Yadav A."/>
        </authorList>
    </citation>
    <scope>NUCLEOTIDE SEQUENCE</scope>
    <source>
        <strain evidence="9">AR01</strain>
    </source>
</reference>
<dbReference type="InterPro" id="IPR039104">
    <property type="entry name" value="6PGL"/>
</dbReference>
<dbReference type="EC" id="3.1.1.31" evidence="5 7"/>
<feature type="domain" description="Glucosamine/galactosamine-6-phosphate isomerase" evidence="8">
    <location>
        <begin position="12"/>
        <end position="238"/>
    </location>
</feature>
<evidence type="ECO:0000256" key="6">
    <source>
        <dbReference type="ARBA" id="ARBA00020337"/>
    </source>
</evidence>
<gene>
    <name evidence="7 9" type="primary">pgl</name>
    <name evidence="9" type="ORF">NBM05_00235</name>
</gene>
<dbReference type="Pfam" id="PF01182">
    <property type="entry name" value="Glucosamine_iso"/>
    <property type="match status" value="1"/>
</dbReference>
<evidence type="ECO:0000256" key="4">
    <source>
        <dbReference type="ARBA" id="ARBA00010662"/>
    </source>
</evidence>